<evidence type="ECO:0000313" key="2">
    <source>
        <dbReference type="Proteomes" id="UP000238479"/>
    </source>
</evidence>
<dbReference type="EC" id="4.1.1.31" evidence="1"/>
<dbReference type="AlphaFoldDB" id="A0A2P6QZH5"/>
<dbReference type="EMBL" id="PDCK01000042">
    <property type="protein sequence ID" value="PRQ39594.1"/>
    <property type="molecule type" value="Genomic_DNA"/>
</dbReference>
<keyword evidence="1" id="KW-0456">Lyase</keyword>
<reference evidence="1 2" key="1">
    <citation type="journal article" date="2018" name="Nat. Genet.">
        <title>The Rosa genome provides new insights in the design of modern roses.</title>
        <authorList>
            <person name="Bendahmane M."/>
        </authorList>
    </citation>
    <scope>NUCLEOTIDE SEQUENCE [LARGE SCALE GENOMIC DNA]</scope>
    <source>
        <strain evidence="2">cv. Old Blush</strain>
    </source>
</reference>
<evidence type="ECO:0000313" key="1">
    <source>
        <dbReference type="EMBL" id="PRQ39594.1"/>
    </source>
</evidence>
<sequence>MLVLLPEGKCLLCPRLEGPVSRSFWSQIKPPLRDLQLLLIELFLQSCGSGILADGGLDGLIRRVATFGMVLMKARLASGVLLFYCRS</sequence>
<keyword evidence="2" id="KW-1185">Reference proteome</keyword>
<comment type="caution">
    <text evidence="1">The sequence shown here is derived from an EMBL/GenBank/DDBJ whole genome shotgun (WGS) entry which is preliminary data.</text>
</comment>
<protein>
    <submittedName>
        <fullName evidence="1">Putative phosphoenolpyruvate carboxylase</fullName>
        <ecNumber evidence="1">4.1.1.31</ecNumber>
    </submittedName>
</protein>
<dbReference type="Proteomes" id="UP000238479">
    <property type="component" value="Chromosome 4"/>
</dbReference>
<dbReference type="STRING" id="74649.A0A2P6QZH5"/>
<proteinExistence type="predicted"/>
<name>A0A2P6QZH5_ROSCH</name>
<organism evidence="1 2">
    <name type="scientific">Rosa chinensis</name>
    <name type="common">China rose</name>
    <dbReference type="NCBI Taxonomy" id="74649"/>
    <lineage>
        <taxon>Eukaryota</taxon>
        <taxon>Viridiplantae</taxon>
        <taxon>Streptophyta</taxon>
        <taxon>Embryophyta</taxon>
        <taxon>Tracheophyta</taxon>
        <taxon>Spermatophyta</taxon>
        <taxon>Magnoliopsida</taxon>
        <taxon>eudicotyledons</taxon>
        <taxon>Gunneridae</taxon>
        <taxon>Pentapetalae</taxon>
        <taxon>rosids</taxon>
        <taxon>fabids</taxon>
        <taxon>Rosales</taxon>
        <taxon>Rosaceae</taxon>
        <taxon>Rosoideae</taxon>
        <taxon>Rosoideae incertae sedis</taxon>
        <taxon>Rosa</taxon>
    </lineage>
</organism>
<dbReference type="Gramene" id="PRQ39594">
    <property type="protein sequence ID" value="PRQ39594"/>
    <property type="gene ID" value="RchiOBHm_Chr4g0426971"/>
</dbReference>
<accession>A0A2P6QZH5</accession>
<keyword evidence="1" id="KW-0670">Pyruvate</keyword>
<dbReference type="GO" id="GO:0008964">
    <property type="term" value="F:phosphoenolpyruvate carboxylase activity"/>
    <property type="evidence" value="ECO:0007669"/>
    <property type="project" value="UniProtKB-EC"/>
</dbReference>
<dbReference type="Gene3D" id="1.20.1440.90">
    <property type="entry name" value="Phosphoenolpyruvate/pyruvate domain"/>
    <property type="match status" value="1"/>
</dbReference>
<gene>
    <name evidence="1" type="ORF">RchiOBHm_Chr4g0426971</name>
</gene>